<proteinExistence type="predicted"/>
<name>A0A1U9KSV2_9PROT</name>
<dbReference type="RefSeq" id="WP_077807916.1">
    <property type="nucleotide sequence ID" value="NZ_BJXS01000001.1"/>
</dbReference>
<gene>
    <name evidence="1" type="ORF">A0U93_14115</name>
</gene>
<sequence>MSSSQTTNDASRQHRALDAAYGRALAFRLPDLALRPAQALAFAEHEARAQRIAVDVDGLTGPMRHELLQPGREAAQEWLRLRDDFEIALQPKRADLDAVARLDAQIAQERADMAAELDGAEREWRKNPRYEQIDDHHSRSRHLFDEFRDKHRNRNAIMFALNPFYWLLMALVLVTECFINYHAFNQFWGVPAVAFGSTVVLGVLLALAAHEHGKLLKQWSFRFGMQREPMARRTDWRLFGLSSGALFLVLAFTGWARWAAALQAIGAQAQTSALGDIGVVAVHPLRDVMISLIANLGAWMVSVILSYNAHDADPDYMHATSQYRVARRRWNRARGKLLEQLRHVQARHEKSIAEKVQSAETRRRGVTRELDMLEQVRARGAAIERDTTAAMHRNLYVYRDALLRLGRESHGSIAFINVATQAPISLNEFGAMPLTTPPLFLSAASF</sequence>
<protein>
    <submittedName>
        <fullName evidence="1">Uncharacterized protein</fullName>
    </submittedName>
</protein>
<dbReference type="OrthoDB" id="7267639at2"/>
<evidence type="ECO:0000313" key="1">
    <source>
        <dbReference type="EMBL" id="AQS88865.1"/>
    </source>
</evidence>
<dbReference type="EMBL" id="CP014691">
    <property type="protein sequence ID" value="AQS88865.1"/>
    <property type="molecule type" value="Genomic_DNA"/>
</dbReference>
<accession>A0A1U9KSV2</accession>
<dbReference type="Proteomes" id="UP000188604">
    <property type="component" value="Chromosome"/>
</dbReference>
<organism evidence="1 2">
    <name type="scientific">Neoasaia chiangmaiensis</name>
    <dbReference type="NCBI Taxonomy" id="320497"/>
    <lineage>
        <taxon>Bacteria</taxon>
        <taxon>Pseudomonadati</taxon>
        <taxon>Pseudomonadota</taxon>
        <taxon>Alphaproteobacteria</taxon>
        <taxon>Acetobacterales</taxon>
        <taxon>Acetobacteraceae</taxon>
        <taxon>Neoasaia</taxon>
    </lineage>
</organism>
<evidence type="ECO:0000313" key="2">
    <source>
        <dbReference type="Proteomes" id="UP000188604"/>
    </source>
</evidence>
<keyword evidence="2" id="KW-1185">Reference proteome</keyword>
<reference evidence="1 2" key="1">
    <citation type="submission" date="2016-03" db="EMBL/GenBank/DDBJ databases">
        <title>Acetic acid bacteria sequencing.</title>
        <authorList>
            <person name="Brandt J."/>
            <person name="Jakob F."/>
            <person name="Vogel R.F."/>
        </authorList>
    </citation>
    <scope>NUCLEOTIDE SEQUENCE [LARGE SCALE GENOMIC DNA]</scope>
    <source>
        <strain evidence="1 2">NBRC 101099</strain>
    </source>
</reference>
<dbReference type="KEGG" id="nch:A0U93_14115"/>
<dbReference type="STRING" id="320497.A0U93_14115"/>
<dbReference type="AlphaFoldDB" id="A0A1U9KSV2"/>